<sequence length="330" mass="36579">MASSSSDNLPVVGTVGELMSVEAMKLADACLAQIRLPYVYTMEDVANGLAPMPPTFMEDVGNAVRGMFAHGVLSITGIHAVKISFLLFFHRLGRHITGYLVFWWLVTIVTVGSYAISMALLEHKCTLSPLNVIFFECNSKSEFLRQWRYMITYCTVDALSDVLILCLPVAILWQVRISMRKKLVLGVIFSLTLFTVAVTIIRATIQTGRVAEDGSQSQNLTWVWFWLSIEFISGRFLPCIPLYALYSPRNPVEYMQHISSPASSPSGFSSSTTRSPPKPAPRLPTATNKSSSPRLGLPTQNRPARTYSIPCLTHSTTGRARRITAAMLSY</sequence>
<feature type="compositionally biased region" description="Low complexity" evidence="6">
    <location>
        <begin position="261"/>
        <end position="275"/>
    </location>
</feature>
<evidence type="ECO:0000256" key="7">
    <source>
        <dbReference type="SAM" id="Phobius"/>
    </source>
</evidence>
<comment type="similarity">
    <text evidence="5">Belongs to the SAT4 family.</text>
</comment>
<proteinExistence type="inferred from homology"/>
<feature type="domain" description="Rhodopsin" evidence="8">
    <location>
        <begin position="66"/>
        <end position="242"/>
    </location>
</feature>
<name>A0AAN6VK42_9PEZI</name>
<dbReference type="Proteomes" id="UP001302745">
    <property type="component" value="Unassembled WGS sequence"/>
</dbReference>
<dbReference type="GO" id="GO:0016020">
    <property type="term" value="C:membrane"/>
    <property type="evidence" value="ECO:0007669"/>
    <property type="project" value="UniProtKB-SubCell"/>
</dbReference>
<evidence type="ECO:0000256" key="3">
    <source>
        <dbReference type="ARBA" id="ARBA00022989"/>
    </source>
</evidence>
<evidence type="ECO:0000313" key="10">
    <source>
        <dbReference type="Proteomes" id="UP001302745"/>
    </source>
</evidence>
<keyword evidence="4 7" id="KW-0472">Membrane</keyword>
<reference evidence="9" key="2">
    <citation type="submission" date="2023-05" db="EMBL/GenBank/DDBJ databases">
        <authorList>
            <consortium name="Lawrence Berkeley National Laboratory"/>
            <person name="Steindorff A."/>
            <person name="Hensen N."/>
            <person name="Bonometti L."/>
            <person name="Westerberg I."/>
            <person name="Brannstrom I.O."/>
            <person name="Guillou S."/>
            <person name="Cros-Aarteil S."/>
            <person name="Calhoun S."/>
            <person name="Haridas S."/>
            <person name="Kuo A."/>
            <person name="Mondo S."/>
            <person name="Pangilinan J."/>
            <person name="Riley R."/>
            <person name="Labutti K."/>
            <person name="Andreopoulos B."/>
            <person name="Lipzen A."/>
            <person name="Chen C."/>
            <person name="Yanf M."/>
            <person name="Daum C."/>
            <person name="Ng V."/>
            <person name="Clum A."/>
            <person name="Ohm R."/>
            <person name="Martin F."/>
            <person name="Silar P."/>
            <person name="Natvig D."/>
            <person name="Lalanne C."/>
            <person name="Gautier V."/>
            <person name="Ament-Velasquez S.L."/>
            <person name="Kruys A."/>
            <person name="Hutchinson M.I."/>
            <person name="Powell A.J."/>
            <person name="Barry K."/>
            <person name="Miller A.N."/>
            <person name="Grigoriev I.V."/>
            <person name="Debuchy R."/>
            <person name="Gladieux P."/>
            <person name="Thoren M.H."/>
            <person name="Johannesson H."/>
        </authorList>
    </citation>
    <scope>NUCLEOTIDE SEQUENCE</scope>
    <source>
        <strain evidence="9">CBS 538.74</strain>
    </source>
</reference>
<feature type="transmembrane region" description="Helical" evidence="7">
    <location>
        <begin position="101"/>
        <end position="121"/>
    </location>
</feature>
<evidence type="ECO:0000313" key="9">
    <source>
        <dbReference type="EMBL" id="KAK4152727.1"/>
    </source>
</evidence>
<feature type="transmembrane region" description="Helical" evidence="7">
    <location>
        <begin position="150"/>
        <end position="171"/>
    </location>
</feature>
<evidence type="ECO:0000259" key="8">
    <source>
        <dbReference type="Pfam" id="PF20684"/>
    </source>
</evidence>
<comment type="subcellular location">
    <subcellularLocation>
        <location evidence="1">Membrane</location>
        <topology evidence="1">Multi-pass membrane protein</topology>
    </subcellularLocation>
</comment>
<feature type="transmembrane region" description="Helical" evidence="7">
    <location>
        <begin position="223"/>
        <end position="246"/>
    </location>
</feature>
<accession>A0AAN6VK42</accession>
<feature type="region of interest" description="Disordered" evidence="6">
    <location>
        <begin position="261"/>
        <end position="311"/>
    </location>
</feature>
<evidence type="ECO:0000256" key="6">
    <source>
        <dbReference type="SAM" id="MobiDB-lite"/>
    </source>
</evidence>
<organism evidence="9 10">
    <name type="scientific">Chaetomidium leptoderma</name>
    <dbReference type="NCBI Taxonomy" id="669021"/>
    <lineage>
        <taxon>Eukaryota</taxon>
        <taxon>Fungi</taxon>
        <taxon>Dikarya</taxon>
        <taxon>Ascomycota</taxon>
        <taxon>Pezizomycotina</taxon>
        <taxon>Sordariomycetes</taxon>
        <taxon>Sordariomycetidae</taxon>
        <taxon>Sordariales</taxon>
        <taxon>Chaetomiaceae</taxon>
        <taxon>Chaetomidium</taxon>
    </lineage>
</organism>
<feature type="transmembrane region" description="Helical" evidence="7">
    <location>
        <begin position="67"/>
        <end position="89"/>
    </location>
</feature>
<gene>
    <name evidence="9" type="ORF">C8A00DRAFT_15996</name>
</gene>
<keyword evidence="10" id="KW-1185">Reference proteome</keyword>
<dbReference type="InterPro" id="IPR052337">
    <property type="entry name" value="SAT4-like"/>
</dbReference>
<evidence type="ECO:0000256" key="2">
    <source>
        <dbReference type="ARBA" id="ARBA00022692"/>
    </source>
</evidence>
<reference evidence="9" key="1">
    <citation type="journal article" date="2023" name="Mol. Phylogenet. Evol.">
        <title>Genome-scale phylogeny and comparative genomics of the fungal order Sordariales.</title>
        <authorList>
            <person name="Hensen N."/>
            <person name="Bonometti L."/>
            <person name="Westerberg I."/>
            <person name="Brannstrom I.O."/>
            <person name="Guillou S."/>
            <person name="Cros-Aarteil S."/>
            <person name="Calhoun S."/>
            <person name="Haridas S."/>
            <person name="Kuo A."/>
            <person name="Mondo S."/>
            <person name="Pangilinan J."/>
            <person name="Riley R."/>
            <person name="LaButti K."/>
            <person name="Andreopoulos B."/>
            <person name="Lipzen A."/>
            <person name="Chen C."/>
            <person name="Yan M."/>
            <person name="Daum C."/>
            <person name="Ng V."/>
            <person name="Clum A."/>
            <person name="Steindorff A."/>
            <person name="Ohm R.A."/>
            <person name="Martin F."/>
            <person name="Silar P."/>
            <person name="Natvig D.O."/>
            <person name="Lalanne C."/>
            <person name="Gautier V."/>
            <person name="Ament-Velasquez S.L."/>
            <person name="Kruys A."/>
            <person name="Hutchinson M.I."/>
            <person name="Powell A.J."/>
            <person name="Barry K."/>
            <person name="Miller A.N."/>
            <person name="Grigoriev I.V."/>
            <person name="Debuchy R."/>
            <person name="Gladieux P."/>
            <person name="Hiltunen Thoren M."/>
            <person name="Johannesson H."/>
        </authorList>
    </citation>
    <scope>NUCLEOTIDE SEQUENCE</scope>
    <source>
        <strain evidence="9">CBS 538.74</strain>
    </source>
</reference>
<dbReference type="AlphaFoldDB" id="A0AAN6VK42"/>
<keyword evidence="3 7" id="KW-1133">Transmembrane helix</keyword>
<feature type="compositionally biased region" description="Polar residues" evidence="6">
    <location>
        <begin position="285"/>
        <end position="303"/>
    </location>
</feature>
<protein>
    <recommendedName>
        <fullName evidence="8">Rhodopsin domain-containing protein</fullName>
    </recommendedName>
</protein>
<keyword evidence="2 7" id="KW-0812">Transmembrane</keyword>
<dbReference type="InterPro" id="IPR049326">
    <property type="entry name" value="Rhodopsin_dom_fungi"/>
</dbReference>
<dbReference type="PANTHER" id="PTHR33048:SF47">
    <property type="entry name" value="INTEGRAL MEMBRANE PROTEIN-RELATED"/>
    <property type="match status" value="1"/>
</dbReference>
<dbReference type="Pfam" id="PF20684">
    <property type="entry name" value="Fung_rhodopsin"/>
    <property type="match status" value="1"/>
</dbReference>
<dbReference type="EMBL" id="MU856964">
    <property type="protein sequence ID" value="KAK4152727.1"/>
    <property type="molecule type" value="Genomic_DNA"/>
</dbReference>
<feature type="transmembrane region" description="Helical" evidence="7">
    <location>
        <begin position="183"/>
        <end position="203"/>
    </location>
</feature>
<evidence type="ECO:0000256" key="1">
    <source>
        <dbReference type="ARBA" id="ARBA00004141"/>
    </source>
</evidence>
<evidence type="ECO:0000256" key="5">
    <source>
        <dbReference type="ARBA" id="ARBA00038359"/>
    </source>
</evidence>
<comment type="caution">
    <text evidence="9">The sequence shown here is derived from an EMBL/GenBank/DDBJ whole genome shotgun (WGS) entry which is preliminary data.</text>
</comment>
<evidence type="ECO:0000256" key="4">
    <source>
        <dbReference type="ARBA" id="ARBA00023136"/>
    </source>
</evidence>
<dbReference type="PANTHER" id="PTHR33048">
    <property type="entry name" value="PTH11-LIKE INTEGRAL MEMBRANE PROTEIN (AFU_ORTHOLOGUE AFUA_5G11245)"/>
    <property type="match status" value="1"/>
</dbReference>